<name>A0A0F9ACX2_9ZZZZ</name>
<comment type="caution">
    <text evidence="1">The sequence shown here is derived from an EMBL/GenBank/DDBJ whole genome shotgun (WGS) entry which is preliminary data.</text>
</comment>
<organism evidence="1">
    <name type="scientific">marine sediment metagenome</name>
    <dbReference type="NCBI Taxonomy" id="412755"/>
    <lineage>
        <taxon>unclassified sequences</taxon>
        <taxon>metagenomes</taxon>
        <taxon>ecological metagenomes</taxon>
    </lineage>
</organism>
<dbReference type="AlphaFoldDB" id="A0A0F9ACX2"/>
<reference evidence="1" key="1">
    <citation type="journal article" date="2015" name="Nature">
        <title>Complex archaea that bridge the gap between prokaryotes and eukaryotes.</title>
        <authorList>
            <person name="Spang A."/>
            <person name="Saw J.H."/>
            <person name="Jorgensen S.L."/>
            <person name="Zaremba-Niedzwiedzka K."/>
            <person name="Martijn J."/>
            <person name="Lind A.E."/>
            <person name="van Eijk R."/>
            <person name="Schleper C."/>
            <person name="Guy L."/>
            <person name="Ettema T.J."/>
        </authorList>
    </citation>
    <scope>NUCLEOTIDE SEQUENCE</scope>
</reference>
<evidence type="ECO:0000313" key="1">
    <source>
        <dbReference type="EMBL" id="KKK96120.1"/>
    </source>
</evidence>
<gene>
    <name evidence="1" type="ORF">LCGC14_2665960</name>
</gene>
<accession>A0A0F9ACX2</accession>
<feature type="non-terminal residue" evidence="1">
    <location>
        <position position="112"/>
    </location>
</feature>
<dbReference type="EMBL" id="LAZR01046615">
    <property type="protein sequence ID" value="KKK96120.1"/>
    <property type="molecule type" value="Genomic_DNA"/>
</dbReference>
<proteinExistence type="predicted"/>
<sequence length="112" mass="12949">MLVIEIDKFITYLESMGLGSNTISLYITYFKLINFDTLSIEKNEYIFSFVKRYNNGIVRAMLSHLLEYLKSCTDLSDSLYDVAYHCKIPKFSGSKKQTELEVPTKDQVLQLA</sequence>
<evidence type="ECO:0008006" key="2">
    <source>
        <dbReference type="Google" id="ProtNLM"/>
    </source>
</evidence>
<protein>
    <recommendedName>
        <fullName evidence="2">Core-binding (CB) domain-containing protein</fullName>
    </recommendedName>
</protein>